<evidence type="ECO:0000313" key="1">
    <source>
        <dbReference type="EMBL" id="CAA9360103.1"/>
    </source>
</evidence>
<accession>A0A6J4MHH5</accession>
<name>A0A6J4MHH5_9HYPH</name>
<dbReference type="AlphaFoldDB" id="A0A6J4MHH5"/>
<dbReference type="EMBL" id="CADCUC010000617">
    <property type="protein sequence ID" value="CAA9360103.1"/>
    <property type="molecule type" value="Genomic_DNA"/>
</dbReference>
<sequence length="59" mass="6351">EASAARLGLRRTALAEYFVPTRPGASAGAAAVHLKQRVDRGLRRMAHEGLRRLRGLTAA</sequence>
<reference evidence="1" key="1">
    <citation type="submission" date="2020-02" db="EMBL/GenBank/DDBJ databases">
        <authorList>
            <person name="Meier V. D."/>
        </authorList>
    </citation>
    <scope>NUCLEOTIDE SEQUENCE</scope>
    <source>
        <strain evidence="1">AVDCRST_MAG90</strain>
    </source>
</reference>
<proteinExistence type="predicted"/>
<organism evidence="1">
    <name type="scientific">uncultured Microvirga sp</name>
    <dbReference type="NCBI Taxonomy" id="412392"/>
    <lineage>
        <taxon>Bacteria</taxon>
        <taxon>Pseudomonadati</taxon>
        <taxon>Pseudomonadota</taxon>
        <taxon>Alphaproteobacteria</taxon>
        <taxon>Hyphomicrobiales</taxon>
        <taxon>Methylobacteriaceae</taxon>
        <taxon>Microvirga</taxon>
        <taxon>environmental samples</taxon>
    </lineage>
</organism>
<gene>
    <name evidence="1" type="ORF">AVDCRST_MAG90-2955</name>
</gene>
<feature type="non-terminal residue" evidence="1">
    <location>
        <position position="1"/>
    </location>
</feature>
<protein>
    <submittedName>
        <fullName evidence="1">Uncharacterized protein</fullName>
    </submittedName>
</protein>